<keyword evidence="1" id="KW-1133">Transmembrane helix</keyword>
<dbReference type="Proteomes" id="UP001239213">
    <property type="component" value="Unassembled WGS sequence"/>
</dbReference>
<evidence type="ECO:0000313" key="2">
    <source>
        <dbReference type="EMBL" id="KAK1472367.1"/>
    </source>
</evidence>
<protein>
    <submittedName>
        <fullName evidence="2">Uncharacterized protein</fullName>
    </submittedName>
</protein>
<evidence type="ECO:0000256" key="1">
    <source>
        <dbReference type="SAM" id="Phobius"/>
    </source>
</evidence>
<keyword evidence="3" id="KW-1185">Reference proteome</keyword>
<accession>A0AAI9V5X3</accession>
<reference evidence="2" key="1">
    <citation type="submission" date="2016-11" db="EMBL/GenBank/DDBJ databases">
        <title>The genome sequence of Colletotrichum cuscutae.</title>
        <authorList>
            <person name="Baroncelli R."/>
        </authorList>
    </citation>
    <scope>NUCLEOTIDE SEQUENCE</scope>
    <source>
        <strain evidence="2">IMI 304802</strain>
    </source>
</reference>
<gene>
    <name evidence="2" type="ORF">CCUS01_05751</name>
</gene>
<feature type="transmembrane region" description="Helical" evidence="1">
    <location>
        <begin position="6"/>
        <end position="24"/>
    </location>
</feature>
<dbReference type="EMBL" id="MPDP01000190">
    <property type="protein sequence ID" value="KAK1472367.1"/>
    <property type="molecule type" value="Genomic_DNA"/>
</dbReference>
<evidence type="ECO:0000313" key="3">
    <source>
        <dbReference type="Proteomes" id="UP001239213"/>
    </source>
</evidence>
<name>A0AAI9V5X3_9PEZI</name>
<sequence>MSLGVWWSLVWWTYGAASVVLLMVSPKRKGKPTVALNFPLVWEAVRCAVRRCGGSAGCRPGLDLLGPSDAGVQTERDWLEAYEPRSGDSDAIGCVGHQAGAQLRRLSAEGGLQAWKDPGRCHSFLVGPAYRSRLRIA</sequence>
<dbReference type="AlphaFoldDB" id="A0AAI9V5X3"/>
<comment type="caution">
    <text evidence="2">The sequence shown here is derived from an EMBL/GenBank/DDBJ whole genome shotgun (WGS) entry which is preliminary data.</text>
</comment>
<proteinExistence type="predicted"/>
<organism evidence="2 3">
    <name type="scientific">Colletotrichum cuscutae</name>
    <dbReference type="NCBI Taxonomy" id="1209917"/>
    <lineage>
        <taxon>Eukaryota</taxon>
        <taxon>Fungi</taxon>
        <taxon>Dikarya</taxon>
        <taxon>Ascomycota</taxon>
        <taxon>Pezizomycotina</taxon>
        <taxon>Sordariomycetes</taxon>
        <taxon>Hypocreomycetidae</taxon>
        <taxon>Glomerellales</taxon>
        <taxon>Glomerellaceae</taxon>
        <taxon>Colletotrichum</taxon>
        <taxon>Colletotrichum acutatum species complex</taxon>
    </lineage>
</organism>
<keyword evidence="1" id="KW-0472">Membrane</keyword>
<keyword evidence="1" id="KW-0812">Transmembrane</keyword>